<evidence type="ECO:0000256" key="3">
    <source>
        <dbReference type="ARBA" id="ARBA00038502"/>
    </source>
</evidence>
<geneLocation type="plasmid" evidence="5">
    <name>pMP21332_1</name>
</geneLocation>
<gene>
    <name evidence="5" type="ORF">QA541_11005</name>
</gene>
<name>A0AAU6RCL3_9STAP</name>
<protein>
    <submittedName>
        <fullName evidence="5">GNAT family N-acetyltransferase</fullName>
    </submittedName>
</protein>
<dbReference type="Gene3D" id="3.40.630.30">
    <property type="match status" value="1"/>
</dbReference>
<dbReference type="AlphaFoldDB" id="A0AAU6RCL3"/>
<dbReference type="InterPro" id="IPR016181">
    <property type="entry name" value="Acyl_CoA_acyltransferase"/>
</dbReference>
<dbReference type="SUPFAM" id="SSF55729">
    <property type="entry name" value="Acyl-CoA N-acyltransferases (Nat)"/>
    <property type="match status" value="1"/>
</dbReference>
<reference evidence="5" key="1">
    <citation type="submission" date="2023-04" db="EMBL/GenBank/DDBJ databases">
        <title>Macrococci isolated from food, foodproducing animals, and human clinical materials.</title>
        <authorList>
            <person name="Maslanova I."/>
            <person name="Svec P."/>
            <person name="Sedlacek I."/>
            <person name="Novakova D."/>
            <person name="Keller J.E."/>
            <person name="Schwendener S."/>
            <person name="Finstrlova A."/>
            <person name="Botka T."/>
            <person name="Kovarovic V."/>
            <person name="Petras P."/>
            <person name="Perreten V."/>
            <person name="Pantucek R."/>
        </authorList>
    </citation>
    <scope>NUCLEOTIDE SEQUENCE</scope>
    <source>
        <strain evidence="5">NRL/St 21/332</strain>
        <plasmid evidence="5">pMP21332_1</plasmid>
    </source>
</reference>
<dbReference type="GO" id="GO:0005737">
    <property type="term" value="C:cytoplasm"/>
    <property type="evidence" value="ECO:0007669"/>
    <property type="project" value="TreeGrafter"/>
</dbReference>
<accession>A0AAU6RCL3</accession>
<dbReference type="InterPro" id="IPR051531">
    <property type="entry name" value="N-acetyltransferase"/>
</dbReference>
<comment type="similarity">
    <text evidence="3">Belongs to the acetyltransferase family. RimJ subfamily.</text>
</comment>
<dbReference type="InterPro" id="IPR000182">
    <property type="entry name" value="GNAT_dom"/>
</dbReference>
<dbReference type="EMBL" id="CP124578">
    <property type="protein sequence ID" value="WZE67791.1"/>
    <property type="molecule type" value="Genomic_DNA"/>
</dbReference>
<proteinExistence type="inferred from homology"/>
<keyword evidence="1" id="KW-0808">Transferase</keyword>
<dbReference type="Pfam" id="PF13302">
    <property type="entry name" value="Acetyltransf_3"/>
    <property type="match status" value="1"/>
</dbReference>
<sequence length="164" mass="19525">MQKKIIGDRIELRFPDLSMSEDIYNLINYNFSEFNYFLPWIEKINNIQDIQKIILEYQKLFVAKKEFRFFIFKSSNQELIGSITLRNINPILMQAELGFWLDYNHVGNGYVVEAFHMLSKEAHDIKSIIANTKYNNYRAIRTLLSLNFSQLSKVNDDLSFIKFF</sequence>
<evidence type="ECO:0000256" key="1">
    <source>
        <dbReference type="ARBA" id="ARBA00022679"/>
    </source>
</evidence>
<dbReference type="PANTHER" id="PTHR43792">
    <property type="entry name" value="GNAT FAMILY, PUTATIVE (AFU_ORTHOLOGUE AFUA_3G00765)-RELATED-RELATED"/>
    <property type="match status" value="1"/>
</dbReference>
<evidence type="ECO:0000313" key="5">
    <source>
        <dbReference type="EMBL" id="WZE67791.1"/>
    </source>
</evidence>
<dbReference type="GO" id="GO:0008999">
    <property type="term" value="F:protein-N-terminal-alanine acetyltransferase activity"/>
    <property type="evidence" value="ECO:0007669"/>
    <property type="project" value="TreeGrafter"/>
</dbReference>
<dbReference type="PANTHER" id="PTHR43792:SF8">
    <property type="entry name" value="[RIBOSOMAL PROTEIN US5]-ALANINE N-ACETYLTRANSFERASE"/>
    <property type="match status" value="1"/>
</dbReference>
<keyword evidence="2" id="KW-0012">Acyltransferase</keyword>
<evidence type="ECO:0000259" key="4">
    <source>
        <dbReference type="Pfam" id="PF13302"/>
    </source>
</evidence>
<dbReference type="RefSeq" id="WP_420494477.1">
    <property type="nucleotide sequence ID" value="NZ_CP124578.1"/>
</dbReference>
<keyword evidence="5" id="KW-0614">Plasmid</keyword>
<feature type="domain" description="N-acetyltransferase" evidence="4">
    <location>
        <begin position="9"/>
        <end position="148"/>
    </location>
</feature>
<evidence type="ECO:0000256" key="2">
    <source>
        <dbReference type="ARBA" id="ARBA00023315"/>
    </source>
</evidence>
<organism evidence="5">
    <name type="scientific">Macrococcus psychrotolerans</name>
    <dbReference type="NCBI Taxonomy" id="3039389"/>
    <lineage>
        <taxon>Bacteria</taxon>
        <taxon>Bacillati</taxon>
        <taxon>Bacillota</taxon>
        <taxon>Bacilli</taxon>
        <taxon>Bacillales</taxon>
        <taxon>Staphylococcaceae</taxon>
        <taxon>Macrococcus</taxon>
    </lineage>
</organism>